<dbReference type="InterPro" id="IPR001599">
    <property type="entry name" value="Macroglobln_a2"/>
</dbReference>
<dbReference type="Pfam" id="PF00207">
    <property type="entry name" value="A2M"/>
    <property type="match status" value="1"/>
</dbReference>
<keyword evidence="8" id="KW-1185">Reference proteome</keyword>
<dbReference type="SUPFAM" id="SSF48452">
    <property type="entry name" value="TPR-like"/>
    <property type="match status" value="3"/>
</dbReference>
<dbReference type="InterPro" id="IPR002890">
    <property type="entry name" value="MG2"/>
</dbReference>
<dbReference type="KEGG" id="rul:UC8_39680"/>
<name>A0A5B9QVY7_9BACT</name>
<evidence type="ECO:0000259" key="5">
    <source>
        <dbReference type="SMART" id="SM01359"/>
    </source>
</evidence>
<dbReference type="Pfam" id="PF13432">
    <property type="entry name" value="TPR_16"/>
    <property type="match status" value="2"/>
</dbReference>
<reference evidence="7 8" key="1">
    <citation type="submission" date="2019-08" db="EMBL/GenBank/DDBJ databases">
        <title>Deep-cultivation of Planctomycetes and their phenomic and genomic characterization uncovers novel biology.</title>
        <authorList>
            <person name="Wiegand S."/>
            <person name="Jogler M."/>
            <person name="Boedeker C."/>
            <person name="Pinto D."/>
            <person name="Vollmers J."/>
            <person name="Rivas-Marin E."/>
            <person name="Kohn T."/>
            <person name="Peeters S.H."/>
            <person name="Heuer A."/>
            <person name="Rast P."/>
            <person name="Oberbeckmann S."/>
            <person name="Bunk B."/>
            <person name="Jeske O."/>
            <person name="Meyerdierks A."/>
            <person name="Storesund J.E."/>
            <person name="Kallscheuer N."/>
            <person name="Luecker S."/>
            <person name="Lage O.M."/>
            <person name="Pohl T."/>
            <person name="Merkel B.J."/>
            <person name="Hornburger P."/>
            <person name="Mueller R.-W."/>
            <person name="Bruemmer F."/>
            <person name="Labrenz M."/>
            <person name="Spormann A.M."/>
            <person name="Op den Camp H."/>
            <person name="Overmann J."/>
            <person name="Amann R."/>
            <person name="Jetten M.S.M."/>
            <person name="Mascher T."/>
            <person name="Medema M.H."/>
            <person name="Devos D.P."/>
            <person name="Kaster A.-K."/>
            <person name="Ovreas L."/>
            <person name="Rohde M."/>
            <person name="Galperin M.Y."/>
            <person name="Jogler C."/>
        </authorList>
    </citation>
    <scope>NUCLEOTIDE SEQUENCE [LARGE SCALE GENOMIC DNA]</scope>
    <source>
        <strain evidence="7 8">UC8</strain>
    </source>
</reference>
<dbReference type="SMART" id="SM00028">
    <property type="entry name" value="TPR"/>
    <property type="match status" value="7"/>
</dbReference>
<evidence type="ECO:0000256" key="2">
    <source>
        <dbReference type="PROSITE-ProRule" id="PRU00339"/>
    </source>
</evidence>
<dbReference type="RefSeq" id="WP_068141382.1">
    <property type="nucleotide sequence ID" value="NZ_CP042914.1"/>
</dbReference>
<dbReference type="Gene3D" id="1.25.40.10">
    <property type="entry name" value="Tetratricopeptide repeat domain"/>
    <property type="match status" value="6"/>
</dbReference>
<dbReference type="EMBL" id="CP042914">
    <property type="protein sequence ID" value="QEG41940.1"/>
    <property type="molecule type" value="Genomic_DNA"/>
</dbReference>
<feature type="domain" description="Alpha-2-macroglobulin bait region" evidence="5">
    <location>
        <begin position="1097"/>
        <end position="1233"/>
    </location>
</feature>
<dbReference type="SMART" id="SM01360">
    <property type="entry name" value="A2M"/>
    <property type="match status" value="1"/>
</dbReference>
<evidence type="ECO:0000256" key="4">
    <source>
        <dbReference type="SAM" id="SignalP"/>
    </source>
</evidence>
<feature type="region of interest" description="Disordered" evidence="3">
    <location>
        <begin position="2686"/>
        <end position="2713"/>
    </location>
</feature>
<feature type="chain" id="PRO_5022973585" evidence="4">
    <location>
        <begin position="25"/>
        <end position="2746"/>
    </location>
</feature>
<feature type="repeat" description="TPR" evidence="2">
    <location>
        <begin position="384"/>
        <end position="417"/>
    </location>
</feature>
<evidence type="ECO:0000313" key="8">
    <source>
        <dbReference type="Proteomes" id="UP000325286"/>
    </source>
</evidence>
<dbReference type="PROSITE" id="PS50005">
    <property type="entry name" value="TPR"/>
    <property type="match status" value="1"/>
</dbReference>
<dbReference type="PANTHER" id="PTHR40094">
    <property type="entry name" value="ALPHA-2-MACROGLOBULIN HOMOLOG"/>
    <property type="match status" value="1"/>
</dbReference>
<dbReference type="Gene3D" id="2.60.40.1930">
    <property type="match status" value="1"/>
</dbReference>
<dbReference type="Proteomes" id="UP000325286">
    <property type="component" value="Chromosome"/>
</dbReference>
<dbReference type="InterPro" id="IPR011625">
    <property type="entry name" value="A2M_N_BRD"/>
</dbReference>
<proteinExistence type="inferred from homology"/>
<gene>
    <name evidence="7" type="ORF">UC8_39680</name>
</gene>
<dbReference type="SUPFAM" id="SSF48239">
    <property type="entry name" value="Terpenoid cyclases/Protein prenyltransferases"/>
    <property type="match status" value="1"/>
</dbReference>
<dbReference type="SMART" id="SM01359">
    <property type="entry name" value="A2M_N_2"/>
    <property type="match status" value="1"/>
</dbReference>
<feature type="compositionally biased region" description="Low complexity" evidence="3">
    <location>
        <begin position="2686"/>
        <end position="2701"/>
    </location>
</feature>
<dbReference type="InterPro" id="IPR051802">
    <property type="entry name" value="YfhM-like"/>
</dbReference>
<dbReference type="GO" id="GO:0004866">
    <property type="term" value="F:endopeptidase inhibitor activity"/>
    <property type="evidence" value="ECO:0007669"/>
    <property type="project" value="InterPro"/>
</dbReference>
<dbReference type="Pfam" id="PF13174">
    <property type="entry name" value="TPR_6"/>
    <property type="match status" value="2"/>
</dbReference>
<keyword evidence="4" id="KW-0732">Signal</keyword>
<feature type="signal peptide" evidence="4">
    <location>
        <begin position="1"/>
        <end position="24"/>
    </location>
</feature>
<dbReference type="InterPro" id="IPR019734">
    <property type="entry name" value="TPR_rpt"/>
</dbReference>
<dbReference type="InterPro" id="IPR008930">
    <property type="entry name" value="Terpenoid_cyclase/PrenylTrfase"/>
</dbReference>
<dbReference type="InterPro" id="IPR011990">
    <property type="entry name" value="TPR-like_helical_dom_sf"/>
</dbReference>
<dbReference type="Gene3D" id="1.50.10.20">
    <property type="match status" value="1"/>
</dbReference>
<keyword evidence="2" id="KW-0802">TPR repeat</keyword>
<dbReference type="Pfam" id="PF01835">
    <property type="entry name" value="MG2"/>
    <property type="match status" value="1"/>
</dbReference>
<protein>
    <submittedName>
        <fullName evidence="7">Tol-pal system protein YbgF</fullName>
    </submittedName>
</protein>
<sequence length="2746" mass="306094" precursor="true">MSSARSWFVFTLALSLLLHFDAVGQEPQPAEGEPRATLITSLPTIDLGIHAAMQSRDYGEAVKRIETAIGKDDCTAPDYLRYLQGVALTESKLYDAATAAFAQLETDYPDSEWISRARFGRAHVNVMLRQYSDAGKIYEREAERLLSRGRKDELAKIYLEFAERYFVGLPADDPSKTVQPDYAQSLVFYTEAVKLGPTIGLRQQIEFRIARCQEELQQHDEAIASYQRFLKQYAGQTPKSSVAASPSVQAEARYRLGAVQLTAGRPQQARKTWQDFLSQADQKHADDAAADDNGNEKIEKLRSRAEYRLAHTYGLPQPNSIGDLELAVGLAEKFVAKHPQHKLAPQAELEIAQGYSRHGRHLQAVQRLQKLIDNPLYKNSEQLPAVRQMLGQELLAQGKYDEAIAAWKQFLDQHPTDSRWPEVQKRIVDTEYAKAANALAEKRYEAARTQWQTFLNKYPLDARAPGILFAFGKMKYTEAKQLQDQRVAAAVEQGESPQTVSLDDASVQLFEEAIVDWRRVVNKYPQHVEASKAAYMIGVTLEDQLGELKQALEAYKQVNGAFQSQAQQRTARLTSPELQLVTERKFRSDEVPRIKLTTRNLETVTVKVYRVDMADYFRKMHLARGVESLDIALIDPDQQFEHKIGDFQKYKQLDGDIELDMEGPGVVAVTVSSEKLEATTMVVVSDVDMIVKSSRNELFVFAENMRTGKPVEGVSVLVSDGEKVFAETTTGADGILQQSYDELKTVSDLRVFAIHEGHMASTVNNLDGLDFAVGLTPRGFLYTDRPVYRSGQLVNIKGIVRWVKQDRFTFQPGETFQLDVYDAGGRRLQSREVVLNGYGTINSNIILPDSAPQGDYRVHLHRASAGESDKTGTLSFETQFKVHEYKLEPVEIAIDLDKAVAFRGEKVRATVSLKYYYGTPLSNETIHYRFGPDGEQMTGKTDDQGNLAVEFETQRFSESQPLQLVVEYRERALSASETVFLATRGFAVTASTVRDVYINGESFETLFKVAGPAGDAVATELTIEVFRQTQVRGQTTEKRVQTHQVKTDAKLGEARQTLTLDEGGIYLIRATGVDRFGNDVSGEHSLRISGDKDSTRLRILADRHSFDVGEQAEINLHWREQPALALVTFEGASVLGYRLVELQAGDNPLQLPMESDFAPNLFVSVAVMQRNQFHIASSEFRVAQELQITLKPDAKELKPGEEVTVEVVVTDPQGRPLETELSLSLVQANLLNLFADAHGTVNEFFSSGQRRRSVRESTSCTFSYRPDTQGVSQFLRNEAERLAIIEREVRALDELGESIAMGMNVPADPFAATFDLPSQSIDRNAIEQIESFNMQQAGQLSQQIQIIPNVRFRTETRDGRQIQVPNANRENAAIYFDELSSEQIIQAQQNYNVLGTWERRYAGRFGYDITVNGLTSTGKFLAVNGRAPRDIEQLARDEGLQILPSMAYSETAFWDPTIVTDAKGKASVTITLPTRSTAWRLQAKGINAQTLAGQASTELITKKDLFGELKLPLAFTEGDQVEVPVEIHNALEGPHTIKVVMKVTQGDKSTEQTQSFDITGPGIHPLSFPVEIEDAEEAVFELTTSADAAPIDVASQIVAIRPYGFPVYQTASGTSSQSTVALLSFDKNTPAAGASMEIVIGASVNRALLDSVLGDDSLPLLRCGLPTARPLERSISDTLGGIALLQMIGGARNSDAPQRQAVAGRISVAVTQMIASQNQHGGWAWSGAPQTDSSDPYLSSRIMWALSQARSAGFAVSQEAFDKGKAYLQTAFAAADQSDLEQQTILLHGMAVCGCGDFAFANRLYRERNRLSPAALTHLALTLAKMNRPEMAKTLIPLIKIPTDEASLTASQRAGTLPWMRNRTELQAMFLLTLQAVEPNHPAVAALAKSLMSQRVGSRWPVEKSNGPVIAALAYWHSRTRQPLEKYTLVVSVNNHTLKTLTIDPAREGSHRIEVDNEILHGDQPQRLEFKLDGRATFSYSAVLTGFVDADKIAATTNDWTVQRRYEPAQKLFAGRPVPRGFGVVDGSYTSFTNPLTQLPVGNRGEVTLFPRRRNVNSRSNERYDYLVLTEPIPAGCTVLADSVHGAFERYEIEPGQITFYIGDRRYPGDIRYTLVGYVPGQYRVPQSILRSFYEPDRFTVSGLAALTVLDADGQSSDAYKWTPDEHYYLGQQQHERKNYDAAHDHLTTLFENWRLDADKYKNVVQWLFSTSLAKNHHGDTVRYFEILKEKFPDVELSFENILRVAKSYQELGEYERSYLVYRATVEASFERESQVAGFLNARGEFVRSVQALEGLLRDYPAEAYVATATYALAQETYRRAPLAAEDEKLKAAELTRVHLIDAAITMLDHFVTTWPADPADDQASFALATALIDLEQYEQAIDRCEAYAQRYPNSRLLDSYWYIIGYSHFELEHPEEALQMCRKVAEAAFPVSETGGTRAADNRWEAIYIMGQIYHSLGQAARAISEYAKVEQRFADASEAIKFFNRKAIALPEVTTIEPDAAKQVELEFRNLSEAAIKVYRIDLMKFGLMQRNLDRITAINLAGIQPYHEEVVSLGDGNDFRDRTKPLTLPLNEEGAYLIVCRGENLYASGLALVSPLKLLVQEDATSGRVRVSVKDATEDSFVSDVHVKVIGSANDKFVSENTDLRGLAIADDIRGTSTVIAMHDSNRYAFYRGQTVLQEVQTEPNAPEAGQQAAEQPGKPSKGKGALRDNLFNQNSIFQMEQNSNWDSLLNNSRTGVQSKEAY</sequence>
<dbReference type="Pfam" id="PF07703">
    <property type="entry name" value="A2M_BRD"/>
    <property type="match status" value="1"/>
</dbReference>
<organism evidence="7 8">
    <name type="scientific">Roseimaritima ulvae</name>
    <dbReference type="NCBI Taxonomy" id="980254"/>
    <lineage>
        <taxon>Bacteria</taxon>
        <taxon>Pseudomonadati</taxon>
        <taxon>Planctomycetota</taxon>
        <taxon>Planctomycetia</taxon>
        <taxon>Pirellulales</taxon>
        <taxon>Pirellulaceae</taxon>
        <taxon>Roseimaritima</taxon>
    </lineage>
</organism>
<comment type="similarity">
    <text evidence="1">Belongs to the protease inhibitor I39 (alpha-2-macroglobulin) family. Bacterial alpha-2-macroglobulin subfamily.</text>
</comment>
<evidence type="ECO:0000313" key="7">
    <source>
        <dbReference type="EMBL" id="QEG41940.1"/>
    </source>
</evidence>
<evidence type="ECO:0000259" key="6">
    <source>
        <dbReference type="SMART" id="SM01360"/>
    </source>
</evidence>
<feature type="domain" description="Alpha-2-macroglobulin" evidence="6">
    <location>
        <begin position="1451"/>
        <end position="1541"/>
    </location>
</feature>
<evidence type="ECO:0000256" key="1">
    <source>
        <dbReference type="ARBA" id="ARBA00010556"/>
    </source>
</evidence>
<evidence type="ECO:0000256" key="3">
    <source>
        <dbReference type="SAM" id="MobiDB-lite"/>
    </source>
</evidence>
<dbReference type="PANTHER" id="PTHR40094:SF1">
    <property type="entry name" value="UBIQUITIN DOMAIN-CONTAINING PROTEIN"/>
    <property type="match status" value="1"/>
</dbReference>
<accession>A0A5B9QVY7</accession>
<dbReference type="OrthoDB" id="9767116at2"/>